<dbReference type="Gene3D" id="2.40.70.10">
    <property type="entry name" value="Acid Proteases"/>
    <property type="match status" value="1"/>
</dbReference>
<evidence type="ECO:0000313" key="1">
    <source>
        <dbReference type="EMBL" id="KAJ9545249.1"/>
    </source>
</evidence>
<evidence type="ECO:0000313" key="2">
    <source>
        <dbReference type="Proteomes" id="UP001172457"/>
    </source>
</evidence>
<evidence type="ECO:0008006" key="3">
    <source>
        <dbReference type="Google" id="ProtNLM"/>
    </source>
</evidence>
<dbReference type="Proteomes" id="UP001172457">
    <property type="component" value="Chromosome 6"/>
</dbReference>
<reference evidence="1" key="1">
    <citation type="submission" date="2023-03" db="EMBL/GenBank/DDBJ databases">
        <title>Chromosome-scale reference genome and RAD-based genetic map of yellow starthistle (Centaurea solstitialis) reveal putative structural variation and QTLs associated with invader traits.</title>
        <authorList>
            <person name="Reatini B."/>
            <person name="Cang F.A."/>
            <person name="Jiang Q."/>
            <person name="Mckibben M.T.W."/>
            <person name="Barker M.S."/>
            <person name="Rieseberg L.H."/>
            <person name="Dlugosch K.M."/>
        </authorList>
    </citation>
    <scope>NUCLEOTIDE SEQUENCE</scope>
    <source>
        <strain evidence="1">CAN-66</strain>
        <tissue evidence="1">Leaf</tissue>
    </source>
</reference>
<keyword evidence="2" id="KW-1185">Reference proteome</keyword>
<accession>A0AA38SM66</accession>
<gene>
    <name evidence="1" type="ORF">OSB04_024956</name>
</gene>
<comment type="caution">
    <text evidence="1">The sequence shown here is derived from an EMBL/GenBank/DDBJ whole genome shotgun (WGS) entry which is preliminary data.</text>
</comment>
<dbReference type="EMBL" id="JARYMX010000006">
    <property type="protein sequence ID" value="KAJ9545249.1"/>
    <property type="molecule type" value="Genomic_DNA"/>
</dbReference>
<dbReference type="InterPro" id="IPR021109">
    <property type="entry name" value="Peptidase_aspartic_dom_sf"/>
</dbReference>
<organism evidence="1 2">
    <name type="scientific">Centaurea solstitialis</name>
    <name type="common">yellow star-thistle</name>
    <dbReference type="NCBI Taxonomy" id="347529"/>
    <lineage>
        <taxon>Eukaryota</taxon>
        <taxon>Viridiplantae</taxon>
        <taxon>Streptophyta</taxon>
        <taxon>Embryophyta</taxon>
        <taxon>Tracheophyta</taxon>
        <taxon>Spermatophyta</taxon>
        <taxon>Magnoliopsida</taxon>
        <taxon>eudicotyledons</taxon>
        <taxon>Gunneridae</taxon>
        <taxon>Pentapetalae</taxon>
        <taxon>asterids</taxon>
        <taxon>campanulids</taxon>
        <taxon>Asterales</taxon>
        <taxon>Asteraceae</taxon>
        <taxon>Carduoideae</taxon>
        <taxon>Cardueae</taxon>
        <taxon>Centaureinae</taxon>
        <taxon>Centaurea</taxon>
    </lineage>
</organism>
<sequence length="179" mass="19557">MCGDCKVAAKSCFKCFQLGHFGHECSTAAVSSQLSCSVPLKAIEAIWAKGHARVFQLMAKEVGRLGKLLEVEIADEKSVVVSDVYRGVVIELKGVKFRIDLTSIPNREIHVVIGMNWLGHNRARSDCESQKVEFRTPSGGVLSITGSGMKRFLKDSSLAKDSRYVHQGGISYFAFGTNS</sequence>
<dbReference type="Pfam" id="PF08284">
    <property type="entry name" value="RVP_2"/>
    <property type="match status" value="1"/>
</dbReference>
<name>A0AA38SM66_9ASTR</name>
<protein>
    <recommendedName>
        <fullName evidence="3">CCHC-type domain-containing protein</fullName>
    </recommendedName>
</protein>
<dbReference type="AlphaFoldDB" id="A0AA38SM66"/>
<proteinExistence type="predicted"/>